<sequence length="133" mass="14805">MPDIGLNRLMSFDHGIDAIVYARKDEQATQGLPERRNLTPTDDPVRTQLTQLLEKPNIGSFLEEALRPDIGNRDLLMPSQFAEALREALKALAGLAETGGGDSRVLNRAVRLLKEETNLRDLVAMYRSALYQG</sequence>
<accession>A0ABT4M359</accession>
<evidence type="ECO:0000313" key="2">
    <source>
        <dbReference type="Proteomes" id="UP001068379"/>
    </source>
</evidence>
<dbReference type="Proteomes" id="UP001068379">
    <property type="component" value="Unassembled WGS sequence"/>
</dbReference>
<protein>
    <submittedName>
        <fullName evidence="1">Uncharacterized protein</fullName>
    </submittedName>
</protein>
<dbReference type="InterPro" id="IPR012672">
    <property type="entry name" value="T3SS_YscX"/>
</dbReference>
<keyword evidence="2" id="KW-1185">Reference proteome</keyword>
<reference evidence="1" key="1">
    <citation type="submission" date="2022-12" db="EMBL/GenBank/DDBJ databases">
        <title>Bacterial isolates from different developmental stages of Nematostella vectensis.</title>
        <authorList>
            <person name="Fraune S."/>
        </authorList>
    </citation>
    <scope>NUCLEOTIDE SEQUENCE</scope>
    <source>
        <strain evidence="1">G21619-S1</strain>
    </source>
</reference>
<organism evidence="1 2">
    <name type="scientific">Castellaniella denitrificans</name>
    <dbReference type="NCBI Taxonomy" id="56119"/>
    <lineage>
        <taxon>Bacteria</taxon>
        <taxon>Pseudomonadati</taxon>
        <taxon>Pseudomonadota</taxon>
        <taxon>Betaproteobacteria</taxon>
        <taxon>Burkholderiales</taxon>
        <taxon>Alcaligenaceae</taxon>
        <taxon>Castellaniella</taxon>
    </lineage>
</organism>
<proteinExistence type="predicted"/>
<name>A0ABT4M359_9BURK</name>
<dbReference type="EMBL" id="JAPWHE010000002">
    <property type="protein sequence ID" value="MCZ4329465.1"/>
    <property type="molecule type" value="Genomic_DNA"/>
</dbReference>
<dbReference type="RefSeq" id="WP_269357524.1">
    <property type="nucleotide sequence ID" value="NZ_JAPWHE010000002.1"/>
</dbReference>
<dbReference type="Pfam" id="PF09474">
    <property type="entry name" value="Type_III_YscX"/>
    <property type="match status" value="1"/>
</dbReference>
<evidence type="ECO:0000313" key="1">
    <source>
        <dbReference type="EMBL" id="MCZ4329465.1"/>
    </source>
</evidence>
<comment type="caution">
    <text evidence="1">The sequence shown here is derived from an EMBL/GenBank/DDBJ whole genome shotgun (WGS) entry which is preliminary data.</text>
</comment>
<gene>
    <name evidence="1" type="ORF">O4H32_05805</name>
</gene>